<dbReference type="EMBL" id="JAIWYP010000001">
    <property type="protein sequence ID" value="KAH3879440.1"/>
    <property type="molecule type" value="Genomic_DNA"/>
</dbReference>
<evidence type="ECO:0000313" key="2">
    <source>
        <dbReference type="Proteomes" id="UP000828390"/>
    </source>
</evidence>
<sequence>MSHNIIGTNVRNMFHKEWAKNVALRVFTISEKMKIRLLPTEKVLEGMAISKETAPAAQTGIVDYFDTTYVSCGFRPRRPNRVFTRHIAVALGIDPRNDAESVLTTRTFAE</sequence>
<keyword evidence="2" id="KW-1185">Reference proteome</keyword>
<organism evidence="1 2">
    <name type="scientific">Dreissena polymorpha</name>
    <name type="common">Zebra mussel</name>
    <name type="synonym">Mytilus polymorpha</name>
    <dbReference type="NCBI Taxonomy" id="45954"/>
    <lineage>
        <taxon>Eukaryota</taxon>
        <taxon>Metazoa</taxon>
        <taxon>Spiralia</taxon>
        <taxon>Lophotrochozoa</taxon>
        <taxon>Mollusca</taxon>
        <taxon>Bivalvia</taxon>
        <taxon>Autobranchia</taxon>
        <taxon>Heteroconchia</taxon>
        <taxon>Euheterodonta</taxon>
        <taxon>Imparidentia</taxon>
        <taxon>Neoheterodontei</taxon>
        <taxon>Myida</taxon>
        <taxon>Dreissenoidea</taxon>
        <taxon>Dreissenidae</taxon>
        <taxon>Dreissena</taxon>
    </lineage>
</organism>
<protein>
    <submittedName>
        <fullName evidence="1">Uncharacterized protein</fullName>
    </submittedName>
</protein>
<dbReference type="AlphaFoldDB" id="A0A9D4MLD8"/>
<comment type="caution">
    <text evidence="1">The sequence shown here is derived from an EMBL/GenBank/DDBJ whole genome shotgun (WGS) entry which is preliminary data.</text>
</comment>
<evidence type="ECO:0000313" key="1">
    <source>
        <dbReference type="EMBL" id="KAH3879440.1"/>
    </source>
</evidence>
<gene>
    <name evidence="1" type="ORF">DPMN_003343</name>
</gene>
<proteinExistence type="predicted"/>
<name>A0A9D4MLD8_DREPO</name>
<dbReference type="Proteomes" id="UP000828390">
    <property type="component" value="Unassembled WGS sequence"/>
</dbReference>
<reference evidence="1" key="2">
    <citation type="submission" date="2020-11" db="EMBL/GenBank/DDBJ databases">
        <authorList>
            <person name="McCartney M.A."/>
            <person name="Auch B."/>
            <person name="Kono T."/>
            <person name="Mallez S."/>
            <person name="Becker A."/>
            <person name="Gohl D.M."/>
            <person name="Silverstein K.A.T."/>
            <person name="Koren S."/>
            <person name="Bechman K.B."/>
            <person name="Herman A."/>
            <person name="Abrahante J.E."/>
            <person name="Garbe J."/>
        </authorList>
    </citation>
    <scope>NUCLEOTIDE SEQUENCE</scope>
    <source>
        <strain evidence="1">Duluth1</strain>
        <tissue evidence="1">Whole animal</tissue>
    </source>
</reference>
<accession>A0A9D4MLD8</accession>
<reference evidence="1" key="1">
    <citation type="journal article" date="2019" name="bioRxiv">
        <title>The Genome of the Zebra Mussel, Dreissena polymorpha: A Resource for Invasive Species Research.</title>
        <authorList>
            <person name="McCartney M.A."/>
            <person name="Auch B."/>
            <person name="Kono T."/>
            <person name="Mallez S."/>
            <person name="Zhang Y."/>
            <person name="Obille A."/>
            <person name="Becker A."/>
            <person name="Abrahante J.E."/>
            <person name="Garbe J."/>
            <person name="Badalamenti J.P."/>
            <person name="Herman A."/>
            <person name="Mangelson H."/>
            <person name="Liachko I."/>
            <person name="Sullivan S."/>
            <person name="Sone E.D."/>
            <person name="Koren S."/>
            <person name="Silverstein K.A.T."/>
            <person name="Beckman K.B."/>
            <person name="Gohl D.M."/>
        </authorList>
    </citation>
    <scope>NUCLEOTIDE SEQUENCE</scope>
    <source>
        <strain evidence="1">Duluth1</strain>
        <tissue evidence="1">Whole animal</tissue>
    </source>
</reference>